<gene>
    <name evidence="2" type="ORF">S01H1_73336</name>
</gene>
<reference evidence="2" key="1">
    <citation type="journal article" date="2014" name="Front. Microbiol.">
        <title>High frequency of phylogenetically diverse reductive dehalogenase-homologous genes in deep subseafloor sedimentary metagenomes.</title>
        <authorList>
            <person name="Kawai M."/>
            <person name="Futagami T."/>
            <person name="Toyoda A."/>
            <person name="Takaki Y."/>
            <person name="Nishi S."/>
            <person name="Hori S."/>
            <person name="Arai W."/>
            <person name="Tsubouchi T."/>
            <person name="Morono Y."/>
            <person name="Uchiyama I."/>
            <person name="Ito T."/>
            <person name="Fujiyama A."/>
            <person name="Inagaki F."/>
            <person name="Takami H."/>
        </authorList>
    </citation>
    <scope>NUCLEOTIDE SEQUENCE</scope>
    <source>
        <strain evidence="2">Expedition CK06-06</strain>
    </source>
</reference>
<proteinExistence type="predicted"/>
<organism evidence="2">
    <name type="scientific">marine sediment metagenome</name>
    <dbReference type="NCBI Taxonomy" id="412755"/>
    <lineage>
        <taxon>unclassified sequences</taxon>
        <taxon>metagenomes</taxon>
        <taxon>ecological metagenomes</taxon>
    </lineage>
</organism>
<comment type="caution">
    <text evidence="2">The sequence shown here is derived from an EMBL/GenBank/DDBJ whole genome shotgun (WGS) entry which is preliminary data.</text>
</comment>
<dbReference type="InterPro" id="IPR003362">
    <property type="entry name" value="Bact_transf"/>
</dbReference>
<dbReference type="EMBL" id="BARS01048998">
    <property type="protein sequence ID" value="GAG28946.1"/>
    <property type="molecule type" value="Genomic_DNA"/>
</dbReference>
<name>X0XW04_9ZZZZ</name>
<dbReference type="AlphaFoldDB" id="X0XW04"/>
<evidence type="ECO:0000313" key="2">
    <source>
        <dbReference type="EMBL" id="GAG28946.1"/>
    </source>
</evidence>
<dbReference type="Pfam" id="PF02397">
    <property type="entry name" value="Bac_transf"/>
    <property type="match status" value="1"/>
</dbReference>
<accession>X0XW04</accession>
<evidence type="ECO:0000259" key="1">
    <source>
        <dbReference type="Pfam" id="PF02397"/>
    </source>
</evidence>
<dbReference type="PANTHER" id="PTHR30576:SF10">
    <property type="entry name" value="SLL5057 PROTEIN"/>
    <property type="match status" value="1"/>
</dbReference>
<dbReference type="GO" id="GO:0016780">
    <property type="term" value="F:phosphotransferase activity, for other substituted phosphate groups"/>
    <property type="evidence" value="ECO:0007669"/>
    <property type="project" value="TreeGrafter"/>
</dbReference>
<feature type="domain" description="Bacterial sugar transferase" evidence="1">
    <location>
        <begin position="1"/>
        <end position="75"/>
    </location>
</feature>
<sequence length="83" mass="9488">MSLVGPRPPHYTQYDLIKMRTKAGIHKVKPGIAGYAQIMKTGGEDLVTKVKCDKYYVEHMSLRLDIKIIIKTVIMRFSSTETF</sequence>
<protein>
    <recommendedName>
        <fullName evidence="1">Bacterial sugar transferase domain-containing protein</fullName>
    </recommendedName>
</protein>
<dbReference type="PANTHER" id="PTHR30576">
    <property type="entry name" value="COLANIC BIOSYNTHESIS UDP-GLUCOSE LIPID CARRIER TRANSFERASE"/>
    <property type="match status" value="1"/>
</dbReference>